<dbReference type="CDD" id="cd07067">
    <property type="entry name" value="HP_PGM_like"/>
    <property type="match status" value="1"/>
</dbReference>
<protein>
    <submittedName>
        <fullName evidence="1">Alpha-ribazole phosphatase</fullName>
    </submittedName>
</protein>
<evidence type="ECO:0000313" key="2">
    <source>
        <dbReference type="Proteomes" id="UP000244069"/>
    </source>
</evidence>
<name>A0A2T6AV60_9RHOB</name>
<organism evidence="1 2">
    <name type="scientific">Allosediminivita pacifica</name>
    <dbReference type="NCBI Taxonomy" id="1267769"/>
    <lineage>
        <taxon>Bacteria</taxon>
        <taxon>Pseudomonadati</taxon>
        <taxon>Pseudomonadota</taxon>
        <taxon>Alphaproteobacteria</taxon>
        <taxon>Rhodobacterales</taxon>
        <taxon>Paracoccaceae</taxon>
        <taxon>Allosediminivita</taxon>
    </lineage>
</organism>
<dbReference type="InterPro" id="IPR029033">
    <property type="entry name" value="His_PPase_superfam"/>
</dbReference>
<dbReference type="InterPro" id="IPR013078">
    <property type="entry name" value="His_Pase_superF_clade-1"/>
</dbReference>
<accession>A0A2T6AV60</accession>
<reference evidence="1 2" key="1">
    <citation type="submission" date="2018-04" db="EMBL/GenBank/DDBJ databases">
        <title>Genomic Encyclopedia of Archaeal and Bacterial Type Strains, Phase II (KMG-II): from individual species to whole genera.</title>
        <authorList>
            <person name="Goeker M."/>
        </authorList>
    </citation>
    <scope>NUCLEOTIDE SEQUENCE [LARGE SCALE GENOMIC DNA]</scope>
    <source>
        <strain evidence="1 2">DSM 29329</strain>
    </source>
</reference>
<dbReference type="Gene3D" id="3.40.50.1240">
    <property type="entry name" value="Phosphoglycerate mutase-like"/>
    <property type="match status" value="1"/>
</dbReference>
<sequence length="167" mass="18003">MGLILARHLKPEVESGICYGITEVPLSTGFESEAEAFISGLPEISAIISSPLGRCRRLAERVSAARMLQVQIDPDWREIDFGRWEGRRWDDIPRAEIDGWAADLMGYAGHGGESVATLALRVSRAMEAVPDGALVVTHAGPIRAALARSGTPGAWEAKVPFGALIRL</sequence>
<proteinExistence type="predicted"/>
<dbReference type="Proteomes" id="UP000244069">
    <property type="component" value="Unassembled WGS sequence"/>
</dbReference>
<gene>
    <name evidence="1" type="ORF">C8N44_11140</name>
</gene>
<dbReference type="AlphaFoldDB" id="A0A2T6AV60"/>
<dbReference type="EMBL" id="QBKN01000011">
    <property type="protein sequence ID" value="PTX47712.1"/>
    <property type="molecule type" value="Genomic_DNA"/>
</dbReference>
<evidence type="ECO:0000313" key="1">
    <source>
        <dbReference type="EMBL" id="PTX47712.1"/>
    </source>
</evidence>
<dbReference type="SUPFAM" id="SSF53254">
    <property type="entry name" value="Phosphoglycerate mutase-like"/>
    <property type="match status" value="1"/>
</dbReference>
<dbReference type="Pfam" id="PF00300">
    <property type="entry name" value="His_Phos_1"/>
    <property type="match status" value="1"/>
</dbReference>
<dbReference type="OrthoDB" id="9781415at2"/>
<keyword evidence="2" id="KW-1185">Reference proteome</keyword>
<dbReference type="RefSeq" id="WP_107976080.1">
    <property type="nucleotide sequence ID" value="NZ_BMEZ01000013.1"/>
</dbReference>
<dbReference type="SMART" id="SM00855">
    <property type="entry name" value="PGAM"/>
    <property type="match status" value="1"/>
</dbReference>
<comment type="caution">
    <text evidence="1">The sequence shown here is derived from an EMBL/GenBank/DDBJ whole genome shotgun (WGS) entry which is preliminary data.</text>
</comment>